<dbReference type="PANTHER" id="PTHR12895:SF9">
    <property type="entry name" value="DYMECLIN"/>
    <property type="match status" value="1"/>
</dbReference>
<evidence type="ECO:0000313" key="7">
    <source>
        <dbReference type="EMBL" id="CAF0893663.1"/>
    </source>
</evidence>
<evidence type="ECO:0000256" key="2">
    <source>
        <dbReference type="ARBA" id="ARBA00015736"/>
    </source>
</evidence>
<feature type="transmembrane region" description="Helical" evidence="5">
    <location>
        <begin position="820"/>
        <end position="837"/>
    </location>
</feature>
<dbReference type="GO" id="GO:0007030">
    <property type="term" value="P:Golgi organization"/>
    <property type="evidence" value="ECO:0007669"/>
    <property type="project" value="TreeGrafter"/>
</dbReference>
<keyword evidence="5" id="KW-1133">Transmembrane helix</keyword>
<proteinExistence type="inferred from homology"/>
<dbReference type="InterPro" id="IPR019142">
    <property type="entry name" value="Dymeclin"/>
</dbReference>
<keyword evidence="5" id="KW-0812">Transmembrane</keyword>
<protein>
    <recommendedName>
        <fullName evidence="2">Dymeclin</fullName>
    </recommendedName>
</protein>
<evidence type="ECO:0000313" key="6">
    <source>
        <dbReference type="EMBL" id="CAF0837221.1"/>
    </source>
</evidence>
<organism evidence="7 10">
    <name type="scientific">Didymodactylos carnosus</name>
    <dbReference type="NCBI Taxonomy" id="1234261"/>
    <lineage>
        <taxon>Eukaryota</taxon>
        <taxon>Metazoa</taxon>
        <taxon>Spiralia</taxon>
        <taxon>Gnathifera</taxon>
        <taxon>Rotifera</taxon>
        <taxon>Eurotatoria</taxon>
        <taxon>Bdelloidea</taxon>
        <taxon>Philodinida</taxon>
        <taxon>Philodinidae</taxon>
        <taxon>Didymodactylos</taxon>
    </lineage>
</organism>
<evidence type="ECO:0000256" key="3">
    <source>
        <dbReference type="ARBA" id="ARBA00022707"/>
    </source>
</evidence>
<sequence length="843" mass="97189">MGAQYSNLGDLKSNDYLIRFVGEESISANDPFWNQFLSFRLVSPFTTAHSKLIDECCSILLQHLETNNPKTNNYGTLIEVFIRLANEVREECEETYSYPLHLEVLNTLLALLSIQMCAKEASLISAVYNIFMHRLDSLLVSEFTRMLLEHYIKQIPCPQSLAPTLEADSGVLYKLGQSVASSLWSVVTLGLTSSPTTVTPNDRDVNSNSISDIPTDLQNRLLSNQSIHLLLILSNHFTNDAHRNPYRLALLHFTEDSPTNLPDSEPLPWFSIDYRRLYDVLCRTVHTDQSTLLLYMLLHRNQHFKAYVISQTNIDQIVLPILHVIYAAHERSSHHIYMSLIILLILSEDDYFNKTIHDIKLKKLTWYTERSLNDITLGGLLVVVVLRTIQFNMTRMRDKYLHTNCLAALANMSSQFQHLHSYVTQRIVSLFNLLSRKHSKTLDLIQLHSKQQSASTSASSTTAISTTTDQVLNDHVQDLTIIEDVMRMVLEIINSCLTHTLVHNTNLIYTLLYNRDIFEAYRTHPSFQDILQNIDTVIVFFTERVNKLGQRSVDYVKEALDLGARQFPLDRLKKFPELKFKYVEEEQPEDFFVPYVWTLVYKSCNLYWSSEFKVRISMSGSGTKPVPHQIPTLQDPDYIVQKKIDLRHIANMSYQMHVPDSITVGPNRSNSPHLHDDIPVRMEVPDRLRPGGNGSMVLLTDSDFNDNFYHNQETSSPTTTQQSLPSTMRQMDIEPENDDYYKSMLENQSFSQQYERTLSKTPNNSTASLSDAWHVEPYGKDNSLNLVDSNKHLIEKIQLLQNRVHQIERSLQRRDFRDRLLYSVVFGYVLIQALLSVRRSILN</sequence>
<dbReference type="Proteomes" id="UP000677228">
    <property type="component" value="Unassembled WGS sequence"/>
</dbReference>
<dbReference type="Proteomes" id="UP000663829">
    <property type="component" value="Unassembled WGS sequence"/>
</dbReference>
<gene>
    <name evidence="7" type="ORF">GPM918_LOCUS8259</name>
    <name evidence="6" type="ORF">OVA965_LOCUS6458</name>
    <name evidence="9" type="ORF">SRO942_LOCUS8259</name>
    <name evidence="8" type="ORF">TMI583_LOCUS6451</name>
</gene>
<dbReference type="PANTHER" id="PTHR12895">
    <property type="entry name" value="DYMECLIN"/>
    <property type="match status" value="1"/>
</dbReference>
<dbReference type="GO" id="GO:0005794">
    <property type="term" value="C:Golgi apparatus"/>
    <property type="evidence" value="ECO:0007669"/>
    <property type="project" value="TreeGrafter"/>
</dbReference>
<evidence type="ECO:0000256" key="1">
    <source>
        <dbReference type="ARBA" id="ARBA00010603"/>
    </source>
</evidence>
<dbReference type="OrthoDB" id="10253409at2759"/>
<comment type="caution">
    <text evidence="7">The sequence shown here is derived from an EMBL/GenBank/DDBJ whole genome shotgun (WGS) entry which is preliminary data.</text>
</comment>
<keyword evidence="4" id="KW-0449">Lipoprotein</keyword>
<dbReference type="Proteomes" id="UP000682733">
    <property type="component" value="Unassembled WGS sequence"/>
</dbReference>
<dbReference type="Pfam" id="PF09742">
    <property type="entry name" value="Dymeclin"/>
    <property type="match status" value="2"/>
</dbReference>
<keyword evidence="10" id="KW-1185">Reference proteome</keyword>
<dbReference type="EMBL" id="CAJOBC010001418">
    <property type="protein sequence ID" value="CAF3677469.1"/>
    <property type="molecule type" value="Genomic_DNA"/>
</dbReference>
<evidence type="ECO:0000313" key="8">
    <source>
        <dbReference type="EMBL" id="CAF3622031.1"/>
    </source>
</evidence>
<dbReference type="Proteomes" id="UP000681722">
    <property type="component" value="Unassembled WGS sequence"/>
</dbReference>
<keyword evidence="3" id="KW-0519">Myristate</keyword>
<evidence type="ECO:0000256" key="4">
    <source>
        <dbReference type="ARBA" id="ARBA00023288"/>
    </source>
</evidence>
<name>A0A813Z6E7_9BILA</name>
<evidence type="ECO:0000256" key="5">
    <source>
        <dbReference type="SAM" id="Phobius"/>
    </source>
</evidence>
<evidence type="ECO:0000313" key="10">
    <source>
        <dbReference type="Proteomes" id="UP000663829"/>
    </source>
</evidence>
<accession>A0A813Z6E7</accession>
<reference evidence="7" key="1">
    <citation type="submission" date="2021-02" db="EMBL/GenBank/DDBJ databases">
        <authorList>
            <person name="Nowell W R."/>
        </authorList>
    </citation>
    <scope>NUCLEOTIDE SEQUENCE</scope>
</reference>
<comment type="similarity">
    <text evidence="1">Belongs to the dymeclin family.</text>
</comment>
<dbReference type="EMBL" id="CAJOBA010001946">
    <property type="protein sequence ID" value="CAF3622031.1"/>
    <property type="molecule type" value="Genomic_DNA"/>
</dbReference>
<dbReference type="AlphaFoldDB" id="A0A813Z6E7"/>
<dbReference type="EMBL" id="CAJNOQ010001418">
    <property type="protein sequence ID" value="CAF0893663.1"/>
    <property type="molecule type" value="Genomic_DNA"/>
</dbReference>
<keyword evidence="5" id="KW-0472">Membrane</keyword>
<evidence type="ECO:0000313" key="9">
    <source>
        <dbReference type="EMBL" id="CAF3677469.1"/>
    </source>
</evidence>
<dbReference type="EMBL" id="CAJNOK010001947">
    <property type="protein sequence ID" value="CAF0837221.1"/>
    <property type="molecule type" value="Genomic_DNA"/>
</dbReference>